<organism evidence="1 2">
    <name type="scientific">Romanomermis culicivorax</name>
    <name type="common">Nematode worm</name>
    <dbReference type="NCBI Taxonomy" id="13658"/>
    <lineage>
        <taxon>Eukaryota</taxon>
        <taxon>Metazoa</taxon>
        <taxon>Ecdysozoa</taxon>
        <taxon>Nematoda</taxon>
        <taxon>Enoplea</taxon>
        <taxon>Dorylaimia</taxon>
        <taxon>Mermithida</taxon>
        <taxon>Mermithoidea</taxon>
        <taxon>Mermithidae</taxon>
        <taxon>Romanomermis</taxon>
    </lineage>
</organism>
<protein>
    <submittedName>
        <fullName evidence="2">Uncharacterized protein</fullName>
    </submittedName>
</protein>
<keyword evidence="1" id="KW-1185">Reference proteome</keyword>
<dbReference type="Proteomes" id="UP000887565">
    <property type="component" value="Unplaced"/>
</dbReference>
<dbReference type="AlphaFoldDB" id="A0A915HNP2"/>
<sequence>MIGVIGCQSPQFQINISAVLAATEAVLMRYRKKGVKKSEISTVKSRLRVHFELDERYHETSKSLKNQYYCVSPAM</sequence>
<evidence type="ECO:0000313" key="2">
    <source>
        <dbReference type="WBParaSite" id="nRc.2.0.1.t03126-RA"/>
    </source>
</evidence>
<name>A0A915HNP2_ROMCU</name>
<proteinExistence type="predicted"/>
<reference evidence="2" key="1">
    <citation type="submission" date="2022-11" db="UniProtKB">
        <authorList>
            <consortium name="WormBaseParasite"/>
        </authorList>
    </citation>
    <scope>IDENTIFICATION</scope>
</reference>
<dbReference type="WBParaSite" id="nRc.2.0.1.t03126-RA">
    <property type="protein sequence ID" value="nRc.2.0.1.t03126-RA"/>
    <property type="gene ID" value="nRc.2.0.1.g03126"/>
</dbReference>
<accession>A0A915HNP2</accession>
<evidence type="ECO:0000313" key="1">
    <source>
        <dbReference type="Proteomes" id="UP000887565"/>
    </source>
</evidence>